<sequence length="230" mass="25726">MSTSLLVPINLDALCLQEPKEVLDTMADYSLLPYKYQGETHGSGQANLSEQALAPLFNHQLTLEAGIHLHWSIPDALTTGTHNTFTTFPQVPNRWLIIRQGGSKGDKQWVVESDYLYPEREPEDNSAPPKAINILIDPPDVVNTDPNDANTYQYQRERYMGRSWQLAEWDSGDASKEYAAALTAVGTNANVPVLDHVKVTFAAFYPNSYSVFGFHDPRLSHGDSWGRFTV</sequence>
<reference evidence="1 2" key="2">
    <citation type="submission" date="2013-09" db="EMBL/GenBank/DDBJ databases">
        <title>Whole genome comparison of six Crocosphaera watsonii strains with differing phenotypes.</title>
        <authorList>
            <person name="Bench S.R."/>
            <person name="Heller P."/>
            <person name="Frank I."/>
            <person name="Arciniega M."/>
            <person name="Shilova I.N."/>
            <person name="Zehr J.P."/>
        </authorList>
    </citation>
    <scope>NUCLEOTIDE SEQUENCE [LARGE SCALE GENOMIC DNA]</scope>
    <source>
        <strain evidence="1 2">WH 0402</strain>
    </source>
</reference>
<gene>
    <name evidence="1" type="ORF">CWATWH0402_3906</name>
</gene>
<accession>T2JSF4</accession>
<dbReference type="EMBL" id="CAQN01000840">
    <property type="protein sequence ID" value="CCQ68788.1"/>
    <property type="molecule type" value="Genomic_DNA"/>
</dbReference>
<evidence type="ECO:0000313" key="2">
    <source>
        <dbReference type="Proteomes" id="UP000018130"/>
    </source>
</evidence>
<comment type="caution">
    <text evidence="1">The sequence shown here is derived from an EMBL/GenBank/DDBJ whole genome shotgun (WGS) entry which is preliminary data.</text>
</comment>
<reference evidence="1 2" key="1">
    <citation type="submission" date="2013-01" db="EMBL/GenBank/DDBJ databases">
        <authorList>
            <person name="Bench S."/>
        </authorList>
    </citation>
    <scope>NUCLEOTIDE SEQUENCE [LARGE SCALE GENOMIC DNA]</scope>
    <source>
        <strain evidence="1 2">WH 0402</strain>
    </source>
</reference>
<proteinExistence type="predicted"/>
<evidence type="ECO:0000313" key="1">
    <source>
        <dbReference type="EMBL" id="CCQ68788.1"/>
    </source>
</evidence>
<dbReference type="Proteomes" id="UP000018130">
    <property type="component" value="Unassembled WGS sequence"/>
</dbReference>
<organism evidence="1 2">
    <name type="scientific">Crocosphaera watsonii WH 0402</name>
    <dbReference type="NCBI Taxonomy" id="1284629"/>
    <lineage>
        <taxon>Bacteria</taxon>
        <taxon>Bacillati</taxon>
        <taxon>Cyanobacteriota</taxon>
        <taxon>Cyanophyceae</taxon>
        <taxon>Oscillatoriophycideae</taxon>
        <taxon>Chroococcales</taxon>
        <taxon>Aphanothecaceae</taxon>
        <taxon>Crocosphaera</taxon>
    </lineage>
</organism>
<dbReference type="RefSeq" id="WP_156177821.1">
    <property type="nucleotide sequence ID" value="NZ_CAQN01000840.1"/>
</dbReference>
<protein>
    <submittedName>
        <fullName evidence="1">Uncharacterized protein</fullName>
    </submittedName>
</protein>
<dbReference type="AlphaFoldDB" id="T2JSF4"/>
<name>T2JSF4_CROWT</name>